<proteinExistence type="predicted"/>
<organism evidence="1 2">
    <name type="scientific">Camellia lanceoleosa</name>
    <dbReference type="NCBI Taxonomy" id="1840588"/>
    <lineage>
        <taxon>Eukaryota</taxon>
        <taxon>Viridiplantae</taxon>
        <taxon>Streptophyta</taxon>
        <taxon>Embryophyta</taxon>
        <taxon>Tracheophyta</taxon>
        <taxon>Spermatophyta</taxon>
        <taxon>Magnoliopsida</taxon>
        <taxon>eudicotyledons</taxon>
        <taxon>Gunneridae</taxon>
        <taxon>Pentapetalae</taxon>
        <taxon>asterids</taxon>
        <taxon>Ericales</taxon>
        <taxon>Theaceae</taxon>
        <taxon>Camellia</taxon>
    </lineage>
</organism>
<keyword evidence="2" id="KW-1185">Reference proteome</keyword>
<sequence length="446" mass="50482">MDDESSFCLEERSKGVLMKGVNLDVNDLIKLESCIEEWSYIEYFEGIDELRIINNLQVACKKGDLQRVEKLIGRGLHIAAESGEIDVINLILKYCPESAEKTRKTCLHVAVKHNQSDVVLRRLLKWVIGERPRFLHVLDFKDHKTATSAKQYYMNIPALRVFLPLNSGSSVAMDISYDLSYLSFLGIRWEPRAMITWDLTKHKIKHTNDYNLRGLSNSSRDFTIQIIEPNDDYSHRGLSNGSRDFTIQIIKPNDDNGSRDLTKEKVKHNDNCSSRGLSNGSRDFTIQIIEPNDDHSHRGLLNCSSNRSTVEPSVRFKCGLLLIAALIATTTLQVPFHFRGSTSKEGYEQHSIMRSLIIWCNSLVFIASVGVIAFLLPEFPLKPLSHNTIFCLFGVYMLQLNEIMPNGALVLFFISSPILLVGICREALWLCKPKTHLSTSGDVSSC</sequence>
<accession>A0ACC0J5M8</accession>
<reference evidence="1 2" key="1">
    <citation type="journal article" date="2022" name="Plant J.">
        <title>Chromosome-level genome of Camellia lanceoleosa provides a valuable resource for understanding genome evolution and self-incompatibility.</title>
        <authorList>
            <person name="Gong W."/>
            <person name="Xiao S."/>
            <person name="Wang L."/>
            <person name="Liao Z."/>
            <person name="Chang Y."/>
            <person name="Mo W."/>
            <person name="Hu G."/>
            <person name="Li W."/>
            <person name="Zhao G."/>
            <person name="Zhu H."/>
            <person name="Hu X."/>
            <person name="Ji K."/>
            <person name="Xiang X."/>
            <person name="Song Q."/>
            <person name="Yuan D."/>
            <person name="Jin S."/>
            <person name="Zhang L."/>
        </authorList>
    </citation>
    <scope>NUCLEOTIDE SEQUENCE [LARGE SCALE GENOMIC DNA]</scope>
    <source>
        <strain evidence="1">SQ_2022a</strain>
    </source>
</reference>
<protein>
    <submittedName>
        <fullName evidence="1">Uncharacterized protein</fullName>
    </submittedName>
</protein>
<dbReference type="Proteomes" id="UP001060215">
    <property type="component" value="Chromosome 1"/>
</dbReference>
<name>A0ACC0J5M8_9ERIC</name>
<evidence type="ECO:0000313" key="2">
    <source>
        <dbReference type="Proteomes" id="UP001060215"/>
    </source>
</evidence>
<evidence type="ECO:0000313" key="1">
    <source>
        <dbReference type="EMBL" id="KAI8032866.1"/>
    </source>
</evidence>
<comment type="caution">
    <text evidence="1">The sequence shown here is derived from an EMBL/GenBank/DDBJ whole genome shotgun (WGS) entry which is preliminary data.</text>
</comment>
<gene>
    <name evidence="1" type="ORF">LOK49_LG01G00191</name>
</gene>
<dbReference type="EMBL" id="CM045758">
    <property type="protein sequence ID" value="KAI8032866.1"/>
    <property type="molecule type" value="Genomic_DNA"/>
</dbReference>